<dbReference type="SUPFAM" id="SSF52540">
    <property type="entry name" value="P-loop containing nucleoside triphosphate hydrolases"/>
    <property type="match status" value="1"/>
</dbReference>
<evidence type="ECO:0000256" key="11">
    <source>
        <dbReference type="ARBA" id="ARBA00074866"/>
    </source>
</evidence>
<protein>
    <recommendedName>
        <fullName evidence="11">Elongation factor 1 alpha-like protein</fullName>
    </recommendedName>
</protein>
<evidence type="ECO:0000256" key="7">
    <source>
        <dbReference type="ARBA" id="ARBA00022917"/>
    </source>
</evidence>
<dbReference type="GO" id="GO:0006417">
    <property type="term" value="P:regulation of translation"/>
    <property type="evidence" value="ECO:0007669"/>
    <property type="project" value="UniProtKB-KW"/>
</dbReference>
<comment type="subcellular location">
    <subcellularLocation>
        <location evidence="1">Cytoplasm</location>
    </subcellularLocation>
</comment>
<dbReference type="Pfam" id="PF08938">
    <property type="entry name" value="HBS1_N"/>
    <property type="match status" value="1"/>
</dbReference>
<dbReference type="FunFam" id="3.40.50.300:FF:000204">
    <property type="entry name" value="Translation elongation factor Tu"/>
    <property type="match status" value="1"/>
</dbReference>
<evidence type="ECO:0000259" key="13">
    <source>
        <dbReference type="PROSITE" id="PS51722"/>
    </source>
</evidence>
<evidence type="ECO:0000256" key="10">
    <source>
        <dbReference type="ARBA" id="ARBA00063537"/>
    </source>
</evidence>
<dbReference type="GO" id="GO:0005737">
    <property type="term" value="C:cytoplasm"/>
    <property type="evidence" value="ECO:0007669"/>
    <property type="project" value="UniProtKB-SubCell"/>
</dbReference>
<dbReference type="InterPro" id="IPR000795">
    <property type="entry name" value="T_Tr_GTP-bd_dom"/>
</dbReference>
<sequence length="799" mass="88442">MNLASNPSYSFLAMNSNDFDNSSGEEEFHEDALNNEEYDLLYELLPKVREEMEQYNSSVDELSMKEALYYNYFELEPALEELRKKFPKKKESQGKISKLALLAKKRVASNNPNKSETNVSIAVSNEDTTGNLSEKLSVKPKLSKLAMLASNREHKSLSDLKVEKECESPAKALLVRKPNTSGLNLRKRAVELRSHRQKKLEQKPSVDHSNTDVPVEKEGVPDEIVLKSQHDTNEGNVSVSFHCEEDRSLLLQAPQGTISVFLFNDSKPAEQYFRFVNKRRKLASELFHAYTNRFPNLAKARSNFSSPSPDDKVLEAQKQAFEKDMNNLAISEKPKEKKKKIVTETKPFKKIDLAKELASNPIFKKSSKSFVIIGHVDAGKSTLMGRILYDLGTVDAKTVNKLVREAEKSGKGSFALAWIMDQTSEERSRGVTIDICATSFETPTTRFTAIDAPGHKDFVPQLIGGVSQADIALLVVDAINGEFEAGFVMDGQTKEHTLIVKNLGIEKLCVAVNKMDKENWSEERYLEIKEQLMQFLTGEEVGFAAENISFVPISGLAGINVVKNDGSVPELSWYKGPTLIDYLEAVNVAGHSSSAFDDLSNAEFNLAINDIESISNTEFRVKGKISSGIIQAGNTVCAQPSEDYLLVQSVLLNGQNVDVAVSGQIVQLTFKASQLKNTNVEALSIGDLLVSANSSVRAVKSFHANVNMFNMSKPLLVGTPFVLFRNNASVAARISKIEKINGSKKKKMHLVAKQSAEVIIQVLDERALPIAKFNNNKSLGRVVIRREGSTIGAGVVTDF</sequence>
<evidence type="ECO:0000256" key="2">
    <source>
        <dbReference type="ARBA" id="ARBA00007249"/>
    </source>
</evidence>
<feature type="region of interest" description="Disordered" evidence="12">
    <location>
        <begin position="195"/>
        <end position="218"/>
    </location>
</feature>
<accession>A0AA91T3U7</accession>
<dbReference type="Gene3D" id="3.40.50.300">
    <property type="entry name" value="P-loop containing nucleotide triphosphate hydrolases"/>
    <property type="match status" value="1"/>
</dbReference>
<dbReference type="SUPFAM" id="SSF50447">
    <property type="entry name" value="Translation proteins"/>
    <property type="match status" value="1"/>
</dbReference>
<keyword evidence="6" id="KW-0810">Translation regulation</keyword>
<dbReference type="SUPFAM" id="SSF50465">
    <property type="entry name" value="EF-Tu/eEF-1alpha/eIF2-gamma C-terminal domain"/>
    <property type="match status" value="1"/>
</dbReference>
<dbReference type="InterPro" id="IPR050100">
    <property type="entry name" value="TRAFAC_GTPase_members"/>
</dbReference>
<gene>
    <name evidence="14" type="ORF">A9F13_01g00990</name>
</gene>
<keyword evidence="3" id="KW-0963">Cytoplasm</keyword>
<dbReference type="GO" id="GO:0005525">
    <property type="term" value="F:GTP binding"/>
    <property type="evidence" value="ECO:0007669"/>
    <property type="project" value="UniProtKB-KW"/>
</dbReference>
<evidence type="ECO:0000256" key="8">
    <source>
        <dbReference type="ARBA" id="ARBA00023134"/>
    </source>
</evidence>
<dbReference type="Pfam" id="PF22594">
    <property type="entry name" value="GTP-eEF1A_C"/>
    <property type="match status" value="1"/>
</dbReference>
<dbReference type="PANTHER" id="PTHR23115">
    <property type="entry name" value="TRANSLATION FACTOR"/>
    <property type="match status" value="1"/>
</dbReference>
<dbReference type="KEGG" id="clus:A9F13_01g00990"/>
<evidence type="ECO:0000256" key="4">
    <source>
        <dbReference type="ARBA" id="ARBA00022741"/>
    </source>
</evidence>
<organism evidence="14 15">
    <name type="scientific">Clavispora lusitaniae</name>
    <name type="common">Candida lusitaniae</name>
    <dbReference type="NCBI Taxonomy" id="36911"/>
    <lineage>
        <taxon>Eukaryota</taxon>
        <taxon>Fungi</taxon>
        <taxon>Dikarya</taxon>
        <taxon>Ascomycota</taxon>
        <taxon>Saccharomycotina</taxon>
        <taxon>Pichiomycetes</taxon>
        <taxon>Metschnikowiaceae</taxon>
        <taxon>Clavispora</taxon>
    </lineage>
</organism>
<dbReference type="EMBL" id="LYUB02000001">
    <property type="protein sequence ID" value="OVF10699.1"/>
    <property type="molecule type" value="Genomic_DNA"/>
</dbReference>
<dbReference type="InterPro" id="IPR009000">
    <property type="entry name" value="Transl_B-barrel_sf"/>
</dbReference>
<comment type="caution">
    <text evidence="14">The sequence shown here is derived from an EMBL/GenBank/DDBJ whole genome shotgun (WGS) entry which is preliminary data.</text>
</comment>
<reference evidence="14 15" key="1">
    <citation type="submission" date="2017-04" db="EMBL/GenBank/DDBJ databases">
        <title>Draft genome of the yeast Clavispora lusitaniae type strain CBS 6936.</title>
        <authorList>
            <person name="Durrens P."/>
            <person name="Klopp C."/>
            <person name="Biteau N."/>
            <person name="Fitton-Ouhabi V."/>
            <person name="Dementhon K."/>
            <person name="Accoceberry I."/>
            <person name="Sherman D.J."/>
            <person name="Noel T."/>
        </authorList>
    </citation>
    <scope>NUCLEOTIDE SEQUENCE [LARGE SCALE GENOMIC DNA]</scope>
    <source>
        <strain evidence="14 15">CBS 6936</strain>
    </source>
</reference>
<evidence type="ECO:0000313" key="14">
    <source>
        <dbReference type="EMBL" id="OVF10699.1"/>
    </source>
</evidence>
<keyword evidence="8" id="KW-0342">GTP-binding</keyword>
<evidence type="ECO:0000256" key="9">
    <source>
        <dbReference type="ARBA" id="ARBA00049117"/>
    </source>
</evidence>
<dbReference type="PROSITE" id="PS51722">
    <property type="entry name" value="G_TR_2"/>
    <property type="match status" value="1"/>
</dbReference>
<keyword evidence="4" id="KW-0547">Nucleotide-binding</keyword>
<dbReference type="AlphaFoldDB" id="A0AA91T3U7"/>
<dbReference type="GO" id="GO:1990533">
    <property type="term" value="C:Dom34-Hbs1 complex"/>
    <property type="evidence" value="ECO:0007669"/>
    <property type="project" value="UniProtKB-ARBA"/>
</dbReference>
<dbReference type="PROSITE" id="PS00301">
    <property type="entry name" value="G_TR_1"/>
    <property type="match status" value="1"/>
</dbReference>
<name>A0AA91T3U7_CLALS</name>
<evidence type="ECO:0000256" key="3">
    <source>
        <dbReference type="ARBA" id="ARBA00022490"/>
    </source>
</evidence>
<dbReference type="Proteomes" id="UP000195602">
    <property type="component" value="Unassembled WGS sequence"/>
</dbReference>
<dbReference type="CDD" id="cd01883">
    <property type="entry name" value="EF1_alpha"/>
    <property type="match status" value="1"/>
</dbReference>
<dbReference type="InterPro" id="IPR015033">
    <property type="entry name" value="HBS1-like_N"/>
</dbReference>
<dbReference type="Pfam" id="PF00009">
    <property type="entry name" value="GTP_EFTU"/>
    <property type="match status" value="1"/>
</dbReference>
<dbReference type="InterPro" id="IPR031157">
    <property type="entry name" value="G_TR_CS"/>
</dbReference>
<evidence type="ECO:0000256" key="6">
    <source>
        <dbReference type="ARBA" id="ARBA00022845"/>
    </source>
</evidence>
<evidence type="ECO:0000256" key="5">
    <source>
        <dbReference type="ARBA" id="ARBA00022801"/>
    </source>
</evidence>
<proteinExistence type="inferred from homology"/>
<keyword evidence="5" id="KW-0378">Hydrolase</keyword>
<comment type="subunit">
    <text evidence="10">Component of the Dom34-Hbs1 complex, also named Pelota-HBS1L complex, composed of dom34 and hbs1.</text>
</comment>
<dbReference type="Gene3D" id="2.40.30.10">
    <property type="entry name" value="Translation factors"/>
    <property type="match status" value="2"/>
</dbReference>
<dbReference type="PRINTS" id="PR00315">
    <property type="entry name" value="ELONGATNFCT"/>
</dbReference>
<keyword evidence="7" id="KW-0648">Protein biosynthesis</keyword>
<comment type="catalytic activity">
    <reaction evidence="9">
        <text>GTP + H2O = GDP + phosphate + H(+)</text>
        <dbReference type="Rhea" id="RHEA:19669"/>
        <dbReference type="ChEBI" id="CHEBI:15377"/>
        <dbReference type="ChEBI" id="CHEBI:15378"/>
        <dbReference type="ChEBI" id="CHEBI:37565"/>
        <dbReference type="ChEBI" id="CHEBI:43474"/>
        <dbReference type="ChEBI" id="CHEBI:58189"/>
    </reaction>
    <physiologicalReaction direction="left-to-right" evidence="9">
        <dbReference type="Rhea" id="RHEA:19670"/>
    </physiologicalReaction>
</comment>
<evidence type="ECO:0000313" key="15">
    <source>
        <dbReference type="Proteomes" id="UP000195602"/>
    </source>
</evidence>
<feature type="domain" description="Tr-type G" evidence="13">
    <location>
        <begin position="365"/>
        <end position="594"/>
    </location>
</feature>
<dbReference type="InterPro" id="IPR054696">
    <property type="entry name" value="GTP-eEF1A_C"/>
</dbReference>
<dbReference type="InterPro" id="IPR009001">
    <property type="entry name" value="Transl_elong_EF1A/Init_IF2_C"/>
</dbReference>
<comment type="similarity">
    <text evidence="2">Belongs to the TRAFAC class translation factor GTPase superfamily. Classic translation factor GTPase family. EF-Tu/EF-1A subfamily.</text>
</comment>
<dbReference type="GO" id="GO:0006412">
    <property type="term" value="P:translation"/>
    <property type="evidence" value="ECO:0007669"/>
    <property type="project" value="UniProtKB-KW"/>
</dbReference>
<dbReference type="InterPro" id="IPR027417">
    <property type="entry name" value="P-loop_NTPase"/>
</dbReference>
<dbReference type="GO" id="GO:0003924">
    <property type="term" value="F:GTPase activity"/>
    <property type="evidence" value="ECO:0007669"/>
    <property type="project" value="InterPro"/>
</dbReference>
<evidence type="ECO:0000256" key="1">
    <source>
        <dbReference type="ARBA" id="ARBA00004496"/>
    </source>
</evidence>
<evidence type="ECO:0000256" key="12">
    <source>
        <dbReference type="SAM" id="MobiDB-lite"/>
    </source>
</evidence>